<dbReference type="AlphaFoldDB" id="L7W810"/>
<dbReference type="EMBL" id="CP001397">
    <property type="protein sequence ID" value="AGC77800.1"/>
    <property type="molecule type" value="Genomic_DNA"/>
</dbReference>
<gene>
    <name evidence="1" type="ordered locus">DDD_2673</name>
</gene>
<evidence type="ECO:0000313" key="1">
    <source>
        <dbReference type="EMBL" id="AGC77800.1"/>
    </source>
</evidence>
<name>L7W810_NONDD</name>
<accession>L7W810</accession>
<organism evidence="1 2">
    <name type="scientific">Nonlabens dokdonensis (strain DSM 17205 / KCTC 12402 / DSW-6)</name>
    <name type="common">Donghaeana dokdonensis</name>
    <dbReference type="NCBI Taxonomy" id="592029"/>
    <lineage>
        <taxon>Bacteria</taxon>
        <taxon>Pseudomonadati</taxon>
        <taxon>Bacteroidota</taxon>
        <taxon>Flavobacteriia</taxon>
        <taxon>Flavobacteriales</taxon>
        <taxon>Flavobacteriaceae</taxon>
        <taxon>Nonlabens</taxon>
    </lineage>
</organism>
<sequence>MFKSRFRESGIIIKYLKVSSCCCALQLYYSTIILRESL</sequence>
<proteinExistence type="predicted"/>
<reference evidence="1 2" key="1">
    <citation type="journal article" date="2013" name="Genome Biol. Evol.">
        <title>Genomic makeup of the marine flavobacterium Nonlabens (Donghaeana) dokdonensis DSW-6 and identification of a novel class of rhodopsins.</title>
        <authorList>
            <person name="Kwon S.K."/>
            <person name="Kim B.K."/>
            <person name="Song J.Y."/>
            <person name="Kwak M.J."/>
            <person name="Lee C.H."/>
            <person name="Yoon J.H."/>
            <person name="Oh T.K."/>
            <person name="Kim J.F."/>
        </authorList>
    </citation>
    <scope>NUCLEOTIDE SEQUENCE [LARGE SCALE GENOMIC DNA]</scope>
    <source>
        <strain evidence="2">DSM 17205 / KCTC 12402 / DSW-6</strain>
    </source>
</reference>
<evidence type="ECO:0000313" key="2">
    <source>
        <dbReference type="Proteomes" id="UP000011173"/>
    </source>
</evidence>
<dbReference type="HOGENOM" id="CLU_3330829_0_0_10"/>
<protein>
    <submittedName>
        <fullName evidence="1">Uncharacterized protein</fullName>
    </submittedName>
</protein>
<dbReference type="Proteomes" id="UP000011173">
    <property type="component" value="Chromosome"/>
</dbReference>
<dbReference type="PATRIC" id="fig|592029.3.peg.2653"/>
<dbReference type="KEGG" id="ndo:DDD_2673"/>